<accession>B7JZB8</accession>
<dbReference type="RefSeq" id="WP_012596590.1">
    <property type="nucleotide sequence ID" value="NC_011726.1"/>
</dbReference>
<sequence length="43" mass="5157">MSQSNSNYITYWKQRLDQQQKQNESLAKQAHQDLKIIVSYLND</sequence>
<dbReference type="Proteomes" id="UP000008204">
    <property type="component" value="Chromosome"/>
</dbReference>
<proteinExistence type="predicted"/>
<dbReference type="AlphaFoldDB" id="B7JZB8"/>
<reference evidence="2" key="1">
    <citation type="journal article" date="2011" name="MBio">
        <title>Novel metabolic attributes of the genus Cyanothece, comprising a group of unicellular nitrogen-fixing Cyanobacteria.</title>
        <authorList>
            <person name="Bandyopadhyay A."/>
            <person name="Elvitigala T."/>
            <person name="Welsh E."/>
            <person name="Stockel J."/>
            <person name="Liberton M."/>
            <person name="Min H."/>
            <person name="Sherman L.A."/>
            <person name="Pakrasi H.B."/>
        </authorList>
    </citation>
    <scope>NUCLEOTIDE SEQUENCE [LARGE SCALE GENOMIC DNA]</scope>
    <source>
        <strain evidence="2">PCC 8801</strain>
    </source>
</reference>
<gene>
    <name evidence="1" type="ordered locus">PCC8801_3360</name>
</gene>
<dbReference type="STRING" id="41431.PCC8801_3360"/>
<dbReference type="HOGENOM" id="CLU_3232503_0_0_3"/>
<evidence type="ECO:0000313" key="2">
    <source>
        <dbReference type="Proteomes" id="UP000008204"/>
    </source>
</evidence>
<protein>
    <submittedName>
        <fullName evidence="1">Uncharacterized protein</fullName>
    </submittedName>
</protein>
<organism evidence="1 2">
    <name type="scientific">Rippkaea orientalis (strain PCC 8801 / RF-1)</name>
    <name type="common">Cyanothece sp. (strain PCC 8801)</name>
    <dbReference type="NCBI Taxonomy" id="41431"/>
    <lineage>
        <taxon>Bacteria</taxon>
        <taxon>Bacillati</taxon>
        <taxon>Cyanobacteriota</taxon>
        <taxon>Cyanophyceae</taxon>
        <taxon>Oscillatoriophycideae</taxon>
        <taxon>Chroococcales</taxon>
        <taxon>Aphanothecaceae</taxon>
        <taxon>Rippkaea</taxon>
        <taxon>Rippkaea orientalis</taxon>
    </lineage>
</organism>
<dbReference type="KEGG" id="cyp:PCC8801_3360"/>
<name>B7JZB8_RIPO1</name>
<evidence type="ECO:0000313" key="1">
    <source>
        <dbReference type="EMBL" id="ACK67329.1"/>
    </source>
</evidence>
<dbReference type="EMBL" id="CP001287">
    <property type="protein sequence ID" value="ACK67329.1"/>
    <property type="molecule type" value="Genomic_DNA"/>
</dbReference>
<keyword evidence="2" id="KW-1185">Reference proteome</keyword>